<evidence type="ECO:0000313" key="3">
    <source>
        <dbReference type="EMBL" id="MDB0579225.1"/>
    </source>
</evidence>
<keyword evidence="2" id="KW-0812">Transmembrane</keyword>
<feature type="region of interest" description="Disordered" evidence="1">
    <location>
        <begin position="57"/>
        <end position="88"/>
    </location>
</feature>
<feature type="transmembrane region" description="Helical" evidence="2">
    <location>
        <begin position="7"/>
        <end position="30"/>
    </location>
</feature>
<evidence type="ECO:0000256" key="1">
    <source>
        <dbReference type="SAM" id="MobiDB-lite"/>
    </source>
</evidence>
<keyword evidence="2" id="KW-0472">Membrane</keyword>
<dbReference type="Proteomes" id="UP000527860">
    <property type="component" value="Unassembled WGS sequence"/>
</dbReference>
<sequence length="190" mass="21417">MSSFTKVALWTLSAVIVIAIIAGGIIAFNFSGVKDSIGNALDRSVADEAEMPEEDEELAALANSGSKESEEAKEAFEVSDEKTGDGLPSERQFADSIHHMTHQKVKATQKWGHLEITDERIEQKYETAKKSDYEYREFYMAALEDWMEGDFSNAVQVHNTIWNERDGTIGKARGLMSPEEEMDYKIRHFD</sequence>
<proteinExistence type="predicted"/>
<name>A0ABT4YEP3_9STAP</name>
<organism evidence="3 4">
    <name type="scientific">Salinicoccus roseus</name>
    <dbReference type="NCBI Taxonomy" id="45670"/>
    <lineage>
        <taxon>Bacteria</taxon>
        <taxon>Bacillati</taxon>
        <taxon>Bacillota</taxon>
        <taxon>Bacilli</taxon>
        <taxon>Bacillales</taxon>
        <taxon>Staphylococcaceae</taxon>
        <taxon>Salinicoccus</taxon>
    </lineage>
</organism>
<dbReference type="GeneID" id="77846474"/>
<dbReference type="RefSeq" id="WP_156965000.1">
    <property type="nucleotide sequence ID" value="NZ_JABEVU030000001.1"/>
</dbReference>
<dbReference type="Pfam" id="PF19754">
    <property type="entry name" value="DUF6241"/>
    <property type="match status" value="1"/>
</dbReference>
<evidence type="ECO:0000313" key="4">
    <source>
        <dbReference type="Proteomes" id="UP000527860"/>
    </source>
</evidence>
<feature type="compositionally biased region" description="Basic and acidic residues" evidence="1">
    <location>
        <begin position="67"/>
        <end position="84"/>
    </location>
</feature>
<protein>
    <submittedName>
        <fullName evidence="3">DUF6241 domain-containing protein</fullName>
    </submittedName>
</protein>
<reference evidence="3 4" key="2">
    <citation type="submission" date="2022-12" db="EMBL/GenBank/DDBJ databases">
        <title>Genome analysis and biological profiling of marine Salinicoccus roseus MOSEL-ME25.</title>
        <authorList>
            <person name="Mirza F.T."/>
            <person name="Xie Y."/>
            <person name="Shinwari Z.K."/>
        </authorList>
    </citation>
    <scope>NUCLEOTIDE SEQUENCE [LARGE SCALE GENOMIC DNA]</scope>
    <source>
        <strain evidence="3 4">MOSEL-ME25</strain>
    </source>
</reference>
<keyword evidence="4" id="KW-1185">Reference proteome</keyword>
<keyword evidence="2" id="KW-1133">Transmembrane helix</keyword>
<comment type="caution">
    <text evidence="3">The sequence shown here is derived from an EMBL/GenBank/DDBJ whole genome shotgun (WGS) entry which is preliminary data.</text>
</comment>
<accession>A0ABT4YEP3</accession>
<reference evidence="4" key="1">
    <citation type="submission" date="2020-04" db="EMBL/GenBank/DDBJ databases">
        <title>Genome analysis and biological profiling of marine Cellulosimicrobium funkei MOSEL-ME6.</title>
        <authorList>
            <person name="Tanveer F."/>
            <person name="Xie Y."/>
            <person name="Shinwari Z.K."/>
        </authorList>
    </citation>
    <scope>NUCLEOTIDE SEQUENCE [LARGE SCALE GENOMIC DNA]</scope>
    <source>
        <strain evidence="4">MOSEL-ME25</strain>
    </source>
</reference>
<dbReference type="EMBL" id="JABEVU030000001">
    <property type="protein sequence ID" value="MDB0579225.1"/>
    <property type="molecule type" value="Genomic_DNA"/>
</dbReference>
<evidence type="ECO:0000256" key="2">
    <source>
        <dbReference type="SAM" id="Phobius"/>
    </source>
</evidence>
<gene>
    <name evidence="3" type="ORF">F7P68_0001560</name>
</gene>
<dbReference type="InterPro" id="IPR046208">
    <property type="entry name" value="DUF6241"/>
</dbReference>